<feature type="domain" description="CS" evidence="13">
    <location>
        <begin position="3"/>
        <end position="87"/>
    </location>
</feature>
<dbReference type="Proteomes" id="UP001209878">
    <property type="component" value="Unassembled WGS sequence"/>
</dbReference>
<organism evidence="14 15">
    <name type="scientific">Ridgeia piscesae</name>
    <name type="common">Tubeworm</name>
    <dbReference type="NCBI Taxonomy" id="27915"/>
    <lineage>
        <taxon>Eukaryota</taxon>
        <taxon>Metazoa</taxon>
        <taxon>Spiralia</taxon>
        <taxon>Lophotrochozoa</taxon>
        <taxon>Annelida</taxon>
        <taxon>Polychaeta</taxon>
        <taxon>Sedentaria</taxon>
        <taxon>Canalipalpata</taxon>
        <taxon>Sabellida</taxon>
        <taxon>Siboglinidae</taxon>
        <taxon>Ridgeia</taxon>
    </lineage>
</organism>
<evidence type="ECO:0000256" key="5">
    <source>
        <dbReference type="ARBA" id="ARBA00022803"/>
    </source>
</evidence>
<dbReference type="PANTHER" id="PTHR46492">
    <property type="entry name" value="DYNEIN ASSEMBLY FACTOR 4, AXONEMAL"/>
    <property type="match status" value="1"/>
</dbReference>
<proteinExistence type="predicted"/>
<dbReference type="GO" id="GO:0043005">
    <property type="term" value="C:neuron projection"/>
    <property type="evidence" value="ECO:0007669"/>
    <property type="project" value="UniProtKB-SubCell"/>
</dbReference>
<accession>A0AAD9L284</accession>
<keyword evidence="15" id="KW-1185">Reference proteome</keyword>
<dbReference type="InterPro" id="IPR011990">
    <property type="entry name" value="TPR-like_helical_dom_sf"/>
</dbReference>
<dbReference type="SUPFAM" id="SSF48452">
    <property type="entry name" value="TPR-like"/>
    <property type="match status" value="1"/>
</dbReference>
<keyword evidence="5 11" id="KW-0802">TPR repeat</keyword>
<feature type="repeat" description="TPR" evidence="11">
    <location>
        <begin position="348"/>
        <end position="381"/>
    </location>
</feature>
<dbReference type="GO" id="GO:0036158">
    <property type="term" value="P:outer dynein arm assembly"/>
    <property type="evidence" value="ECO:0007669"/>
    <property type="project" value="TreeGrafter"/>
</dbReference>
<evidence type="ECO:0000256" key="4">
    <source>
        <dbReference type="ARBA" id="ARBA00022737"/>
    </source>
</evidence>
<feature type="compositionally biased region" description="Basic and acidic residues" evidence="12">
    <location>
        <begin position="164"/>
        <end position="193"/>
    </location>
</feature>
<feature type="compositionally biased region" description="Basic and acidic residues" evidence="12">
    <location>
        <begin position="105"/>
        <end position="126"/>
    </location>
</feature>
<evidence type="ECO:0000259" key="13">
    <source>
        <dbReference type="PROSITE" id="PS51203"/>
    </source>
</evidence>
<keyword evidence="7" id="KW-0539">Nucleus</keyword>
<dbReference type="Pfam" id="PF04969">
    <property type="entry name" value="CS"/>
    <property type="match status" value="1"/>
</dbReference>
<dbReference type="PANTHER" id="PTHR46492:SF1">
    <property type="entry name" value="DYNEIN AXONEMAL ASSEMBLY FACTOR 4"/>
    <property type="match status" value="1"/>
</dbReference>
<dbReference type="GO" id="GO:0005634">
    <property type="term" value="C:nucleus"/>
    <property type="evidence" value="ECO:0007669"/>
    <property type="project" value="UniProtKB-SubCell"/>
</dbReference>
<dbReference type="AlphaFoldDB" id="A0AAD9L284"/>
<evidence type="ECO:0000313" key="14">
    <source>
        <dbReference type="EMBL" id="KAK2181230.1"/>
    </source>
</evidence>
<dbReference type="EMBL" id="JAODUO010000405">
    <property type="protein sequence ID" value="KAK2181230.1"/>
    <property type="molecule type" value="Genomic_DNA"/>
</dbReference>
<dbReference type="InterPro" id="IPR037894">
    <property type="entry name" value="CS_DYX1C1"/>
</dbReference>
<dbReference type="Gene3D" id="1.25.40.10">
    <property type="entry name" value="Tetratricopeptide repeat domain"/>
    <property type="match status" value="1"/>
</dbReference>
<dbReference type="SUPFAM" id="SSF49764">
    <property type="entry name" value="HSP20-like chaperones"/>
    <property type="match status" value="1"/>
</dbReference>
<gene>
    <name evidence="14" type="ORF">NP493_405g02012</name>
</gene>
<protein>
    <recommendedName>
        <fullName evidence="10">Dynein axonemal assembly factor 4</fullName>
    </recommendedName>
</protein>
<feature type="compositionally biased region" description="Basic and acidic residues" evidence="12">
    <location>
        <begin position="207"/>
        <end position="221"/>
    </location>
</feature>
<evidence type="ECO:0000256" key="12">
    <source>
        <dbReference type="SAM" id="MobiDB-lite"/>
    </source>
</evidence>
<evidence type="ECO:0000256" key="10">
    <source>
        <dbReference type="ARBA" id="ARBA00024430"/>
    </source>
</evidence>
<keyword evidence="3" id="KW-0963">Cytoplasm</keyword>
<feature type="region of interest" description="Disordered" evidence="12">
    <location>
        <begin position="164"/>
        <end position="228"/>
    </location>
</feature>
<name>A0AAD9L284_RIDPI</name>
<dbReference type="PROSITE" id="PS50005">
    <property type="entry name" value="TPR"/>
    <property type="match status" value="1"/>
</dbReference>
<feature type="region of interest" description="Disordered" evidence="12">
    <location>
        <begin position="105"/>
        <end position="137"/>
    </location>
</feature>
<evidence type="ECO:0000256" key="8">
    <source>
        <dbReference type="ARBA" id="ARBA00023273"/>
    </source>
</evidence>
<dbReference type="GO" id="GO:0036159">
    <property type="term" value="P:inner dynein arm assembly"/>
    <property type="evidence" value="ECO:0007669"/>
    <property type="project" value="TreeGrafter"/>
</dbReference>
<evidence type="ECO:0000256" key="9">
    <source>
        <dbReference type="ARBA" id="ARBA00024190"/>
    </source>
</evidence>
<dbReference type="FunFam" id="1.25.40.10:FF:000176">
    <property type="entry name" value="dynein assembly factor 4, axonemal isoform X1"/>
    <property type="match status" value="1"/>
</dbReference>
<dbReference type="SMART" id="SM00028">
    <property type="entry name" value="TPR"/>
    <property type="match status" value="3"/>
</dbReference>
<dbReference type="InterPro" id="IPR052004">
    <property type="entry name" value="Dynein_assembly_factor_4"/>
</dbReference>
<evidence type="ECO:0000256" key="3">
    <source>
        <dbReference type="ARBA" id="ARBA00022490"/>
    </source>
</evidence>
<evidence type="ECO:0000256" key="7">
    <source>
        <dbReference type="ARBA" id="ARBA00023242"/>
    </source>
</evidence>
<dbReference type="PROSITE" id="PS51203">
    <property type="entry name" value="CS"/>
    <property type="match status" value="1"/>
</dbReference>
<evidence type="ECO:0000313" key="15">
    <source>
        <dbReference type="Proteomes" id="UP001209878"/>
    </source>
</evidence>
<keyword evidence="4" id="KW-0677">Repeat</keyword>
<dbReference type="GO" id="GO:0007399">
    <property type="term" value="P:nervous system development"/>
    <property type="evidence" value="ECO:0007669"/>
    <property type="project" value="UniProtKB-KW"/>
</dbReference>
<evidence type="ECO:0000256" key="6">
    <source>
        <dbReference type="ARBA" id="ARBA00022902"/>
    </source>
</evidence>
<dbReference type="InterPro" id="IPR008978">
    <property type="entry name" value="HSP20-like_chaperone"/>
</dbReference>
<feature type="compositionally biased region" description="Basic residues" evidence="12">
    <location>
        <begin position="194"/>
        <end position="206"/>
    </location>
</feature>
<sequence length="401" mass="46669">MPIIVRDYTWEQTDKMLYITVPLKGVKSQKVDLFSTEEYLKVHYPPYLFECFLFASVYDKKSAAEIGNGVVLFKLEKQEPQIWELLQNPDAESRERQKELRDAAVARSQERAKEEQEEKASKKQELNRFGVKQQMDLEDAERHRIEAVKENERRLATEELDKWKEQQKAMAEKEKRDAEERKQKEALEEAEKKVQKRKEKLKKKKSIFHEETEGKPMREPGRINVSFTPRVFPTPVRESQTLQEEEWLKKQADMRKIMEVADEDLSEEEKNPVWLRDKGNEFFKAGNFKAACNAYSHAIRLNCRMPSIYSNRAACHLKMGNHMKCIEDSSKALDILKPPVPQNAASRCKAHVRRGTSLVQLELYVEGLQDYESALKIDPANDQLLTDANRIRAIIQGSAPS</sequence>
<dbReference type="CDD" id="cd06469">
    <property type="entry name" value="p23_DYX1C1_like"/>
    <property type="match status" value="1"/>
</dbReference>
<evidence type="ECO:0000256" key="1">
    <source>
        <dbReference type="ARBA" id="ARBA00004123"/>
    </source>
</evidence>
<comment type="subcellular location">
    <subcellularLocation>
        <location evidence="2">Cell projection</location>
        <location evidence="2">Neuron projection</location>
    </subcellularLocation>
    <subcellularLocation>
        <location evidence="9">Dynein axonemal particle</location>
    </subcellularLocation>
    <subcellularLocation>
        <location evidence="1">Nucleus</location>
    </subcellularLocation>
</comment>
<keyword evidence="8" id="KW-0966">Cell projection</keyword>
<dbReference type="InterPro" id="IPR007052">
    <property type="entry name" value="CS_dom"/>
</dbReference>
<evidence type="ECO:0000256" key="2">
    <source>
        <dbReference type="ARBA" id="ARBA00004487"/>
    </source>
</evidence>
<keyword evidence="6" id="KW-0524">Neurogenesis</keyword>
<comment type="caution">
    <text evidence="14">The sequence shown here is derived from an EMBL/GenBank/DDBJ whole genome shotgun (WGS) entry which is preliminary data.</text>
</comment>
<dbReference type="Gene3D" id="2.60.40.790">
    <property type="match status" value="1"/>
</dbReference>
<dbReference type="FunFam" id="2.60.40.790:FF:000015">
    <property type="entry name" value="dynein assembly factor 4, axonemal isoform X1"/>
    <property type="match status" value="1"/>
</dbReference>
<reference evidence="14" key="1">
    <citation type="journal article" date="2023" name="Mol. Biol. Evol.">
        <title>Third-Generation Sequencing Reveals the Adaptive Role of the Epigenome in Three Deep-Sea Polychaetes.</title>
        <authorList>
            <person name="Perez M."/>
            <person name="Aroh O."/>
            <person name="Sun Y."/>
            <person name="Lan Y."/>
            <person name="Juniper S.K."/>
            <person name="Young C.R."/>
            <person name="Angers B."/>
            <person name="Qian P.Y."/>
        </authorList>
    </citation>
    <scope>NUCLEOTIDE SEQUENCE</scope>
    <source>
        <strain evidence="14">R07B-5</strain>
    </source>
</reference>
<dbReference type="InterPro" id="IPR019734">
    <property type="entry name" value="TPR_rpt"/>
</dbReference>
<dbReference type="GO" id="GO:0120293">
    <property type="term" value="C:dynein axonemal particle"/>
    <property type="evidence" value="ECO:0007669"/>
    <property type="project" value="UniProtKB-SubCell"/>
</dbReference>
<evidence type="ECO:0000256" key="11">
    <source>
        <dbReference type="PROSITE-ProRule" id="PRU00339"/>
    </source>
</evidence>
<dbReference type="GO" id="GO:0003341">
    <property type="term" value="P:cilium movement"/>
    <property type="evidence" value="ECO:0007669"/>
    <property type="project" value="InterPro"/>
</dbReference>